<reference evidence="2" key="1">
    <citation type="journal article" date="2019" name="Int. J. Syst. Evol. Microbiol.">
        <title>The Global Catalogue of Microorganisms (GCM) 10K type strain sequencing project: providing services to taxonomists for standard genome sequencing and annotation.</title>
        <authorList>
            <consortium name="The Broad Institute Genomics Platform"/>
            <consortium name="The Broad Institute Genome Sequencing Center for Infectious Disease"/>
            <person name="Wu L."/>
            <person name="Ma J."/>
        </authorList>
    </citation>
    <scope>NUCLEOTIDE SEQUENCE [LARGE SCALE GENOMIC DNA]</scope>
    <source>
        <strain evidence="2">KCTC 52449</strain>
    </source>
</reference>
<keyword evidence="2" id="KW-1185">Reference proteome</keyword>
<accession>A0ABV7JUE3</accession>
<comment type="caution">
    <text evidence="1">The sequence shown here is derived from an EMBL/GenBank/DDBJ whole genome shotgun (WGS) entry which is preliminary data.</text>
</comment>
<protein>
    <submittedName>
        <fullName evidence="1">Uncharacterized protein</fullName>
    </submittedName>
</protein>
<sequence length="56" mass="6000">MAIADSCFYAAKAAGNNTRIGVESAQDPMLFEGEALLPRIESLLDNELVVFRRAGG</sequence>
<evidence type="ECO:0000313" key="1">
    <source>
        <dbReference type="EMBL" id="MFC3200563.1"/>
    </source>
</evidence>
<gene>
    <name evidence="1" type="ORF">ACFOEW_01870</name>
</gene>
<proteinExistence type="predicted"/>
<dbReference type="Proteomes" id="UP001595477">
    <property type="component" value="Unassembled WGS sequence"/>
</dbReference>
<organism evidence="1 2">
    <name type="scientific">Alteromonas oceani</name>
    <dbReference type="NCBI Taxonomy" id="2071609"/>
    <lineage>
        <taxon>Bacteria</taxon>
        <taxon>Pseudomonadati</taxon>
        <taxon>Pseudomonadota</taxon>
        <taxon>Gammaproteobacteria</taxon>
        <taxon>Alteromonadales</taxon>
        <taxon>Alteromonadaceae</taxon>
        <taxon>Alteromonas/Salinimonas group</taxon>
        <taxon>Alteromonas</taxon>
    </lineage>
</organism>
<name>A0ABV7JUE3_9ALTE</name>
<dbReference type="EMBL" id="JBHRSX010000006">
    <property type="protein sequence ID" value="MFC3200563.1"/>
    <property type="molecule type" value="Genomic_DNA"/>
</dbReference>
<dbReference type="RefSeq" id="WP_164464722.1">
    <property type="nucleotide sequence ID" value="NZ_JBHRSX010000006.1"/>
</dbReference>
<evidence type="ECO:0000313" key="2">
    <source>
        <dbReference type="Proteomes" id="UP001595477"/>
    </source>
</evidence>